<name>A0A847RBK1_9BACT</name>
<comment type="caution">
    <text evidence="1">The sequence shown here is derived from an EMBL/GenBank/DDBJ whole genome shotgun (WGS) entry which is preliminary data.</text>
</comment>
<accession>A0A847RBK1</accession>
<dbReference type="Proteomes" id="UP000570474">
    <property type="component" value="Unassembled WGS sequence"/>
</dbReference>
<gene>
    <name evidence="1" type="ORF">HGH92_09045</name>
</gene>
<dbReference type="EMBL" id="JABAIA010000001">
    <property type="protein sequence ID" value="NLR64449.1"/>
    <property type="molecule type" value="Genomic_DNA"/>
</dbReference>
<reference evidence="1 2" key="1">
    <citation type="submission" date="2020-04" db="EMBL/GenBank/DDBJ databases">
        <authorList>
            <person name="Yin C."/>
        </authorList>
    </citation>
    <scope>NUCLEOTIDE SEQUENCE [LARGE SCALE GENOMIC DNA]</scope>
    <source>
        <strain evidence="1 2">Ae27</strain>
    </source>
</reference>
<sequence length="108" mass="12297">MEKIKCSIQVDSGLARIAAKVMRVKAVAMVLGRTIHLYGASRLEFLSDIAWVRHEACHVLQYRQYGMIGFLTRYLYQSARWGYYHNPLEVAARKAEADPGILEGIEII</sequence>
<evidence type="ECO:0000313" key="1">
    <source>
        <dbReference type="EMBL" id="NLR64449.1"/>
    </source>
</evidence>
<evidence type="ECO:0000313" key="2">
    <source>
        <dbReference type="Proteomes" id="UP000570474"/>
    </source>
</evidence>
<keyword evidence="2" id="KW-1185">Reference proteome</keyword>
<dbReference type="RefSeq" id="WP_168870402.1">
    <property type="nucleotide sequence ID" value="NZ_JABAIA010000001.1"/>
</dbReference>
<dbReference type="AlphaFoldDB" id="A0A847RBK1"/>
<protein>
    <submittedName>
        <fullName evidence="1">DUF4157 domain-containing protein</fullName>
    </submittedName>
</protein>
<proteinExistence type="predicted"/>
<organism evidence="1 2">
    <name type="scientific">Chitinophaga varians</name>
    <dbReference type="NCBI Taxonomy" id="2202339"/>
    <lineage>
        <taxon>Bacteria</taxon>
        <taxon>Pseudomonadati</taxon>
        <taxon>Bacteroidota</taxon>
        <taxon>Chitinophagia</taxon>
        <taxon>Chitinophagales</taxon>
        <taxon>Chitinophagaceae</taxon>
        <taxon>Chitinophaga</taxon>
    </lineage>
</organism>